<evidence type="ECO:0000259" key="2">
    <source>
        <dbReference type="Pfam" id="PF03713"/>
    </source>
</evidence>
<dbReference type="AlphaFoldDB" id="A1R973"/>
<feature type="region of interest" description="Disordered" evidence="1">
    <location>
        <begin position="41"/>
        <end position="61"/>
    </location>
</feature>
<organism evidence="3 4">
    <name type="scientific">Paenarthrobacter aurescens (strain TC1)</name>
    <dbReference type="NCBI Taxonomy" id="290340"/>
    <lineage>
        <taxon>Bacteria</taxon>
        <taxon>Bacillati</taxon>
        <taxon>Actinomycetota</taxon>
        <taxon>Actinomycetes</taxon>
        <taxon>Micrococcales</taxon>
        <taxon>Micrococcaceae</taxon>
        <taxon>Paenarthrobacter</taxon>
    </lineage>
</organism>
<dbReference type="PANTHER" id="PTHR36933:SF1">
    <property type="entry name" value="SLL0788 PROTEIN"/>
    <property type="match status" value="1"/>
</dbReference>
<dbReference type="InterPro" id="IPR005183">
    <property type="entry name" value="DUF305_CopM-like"/>
</dbReference>
<gene>
    <name evidence="3" type="ordered locus">AAur_3084</name>
</gene>
<dbReference type="PROSITE" id="PS51257">
    <property type="entry name" value="PROKAR_LIPOPROTEIN"/>
    <property type="match status" value="1"/>
</dbReference>
<evidence type="ECO:0000313" key="4">
    <source>
        <dbReference type="Proteomes" id="UP000000637"/>
    </source>
</evidence>
<dbReference type="Proteomes" id="UP000000637">
    <property type="component" value="Chromosome"/>
</dbReference>
<dbReference type="InterPro" id="IPR012347">
    <property type="entry name" value="Ferritin-like"/>
</dbReference>
<evidence type="ECO:0000256" key="1">
    <source>
        <dbReference type="SAM" id="MobiDB-lite"/>
    </source>
</evidence>
<proteinExistence type="predicted"/>
<sequence>MPPELAKDHSLMNKKRFIVPGAALAGLIALASCASNPGSDSMPGMHHGNTTASANSSTSEHNAADTMFAQMMIPHHAQAVEMSDAMLAKKDIPASVIALATKIKAAQAPEIDKMTAWLKSWNESSTMSGHGGHSMDGMLSDAELLKLDGSQGMEAAKLFLSQMIAHHEGAVTMAKTETSQGKNPDAVQLSKDIVTSQEQEIQEMKDLLAGL</sequence>
<evidence type="ECO:0000313" key="3">
    <source>
        <dbReference type="EMBL" id="ABM06720.1"/>
    </source>
</evidence>
<accession>A1R973</accession>
<dbReference type="OrthoDB" id="26872at2"/>
<dbReference type="EMBL" id="CP000474">
    <property type="protein sequence ID" value="ABM06720.1"/>
    <property type="molecule type" value="Genomic_DNA"/>
</dbReference>
<feature type="domain" description="DUF305" evidence="2">
    <location>
        <begin position="65"/>
        <end position="208"/>
    </location>
</feature>
<dbReference type="PANTHER" id="PTHR36933">
    <property type="entry name" value="SLL0788 PROTEIN"/>
    <property type="match status" value="1"/>
</dbReference>
<name>A1R973_PAEAT</name>
<reference evidence="3 4" key="1">
    <citation type="journal article" date="2006" name="PLoS Genet.">
        <title>Secrets of soil survival revealed by the genome sequence of Arthrobacter aurescens TC1.</title>
        <authorList>
            <person name="Mongodin E.F."/>
            <person name="Shapir N."/>
            <person name="Daugherty S.C."/>
            <person name="DeBoy R.T."/>
            <person name="Emerson J.B."/>
            <person name="Shvartzbeyn A."/>
            <person name="Radune D."/>
            <person name="Vamathevan J."/>
            <person name="Riggs F."/>
            <person name="Grinberg V."/>
            <person name="Khouri H."/>
            <person name="Wackett L.P."/>
            <person name="Nelson K.E."/>
            <person name="Sadowsky M.J."/>
        </authorList>
    </citation>
    <scope>NUCLEOTIDE SEQUENCE [LARGE SCALE GENOMIC DNA]</scope>
    <source>
        <strain evidence="3 4">TC1</strain>
    </source>
</reference>
<protein>
    <recommendedName>
        <fullName evidence="2">DUF305 domain-containing protein</fullName>
    </recommendedName>
</protein>
<dbReference type="Gene3D" id="1.20.1260.10">
    <property type="match status" value="1"/>
</dbReference>
<dbReference type="HOGENOM" id="CLU_074343_1_1_11"/>
<dbReference type="KEGG" id="aau:AAur_3084"/>
<feature type="compositionally biased region" description="Low complexity" evidence="1">
    <location>
        <begin position="49"/>
        <end position="61"/>
    </location>
</feature>
<dbReference type="eggNOG" id="COG3544">
    <property type="taxonomic scope" value="Bacteria"/>
</dbReference>
<keyword evidence="4" id="KW-1185">Reference proteome</keyword>
<dbReference type="Pfam" id="PF03713">
    <property type="entry name" value="DUF305"/>
    <property type="match status" value="1"/>
</dbReference>
<dbReference type="STRING" id="290340.AAur_3084"/>